<dbReference type="OrthoDB" id="422113at2759"/>
<evidence type="ECO:0000313" key="3">
    <source>
        <dbReference type="EMBL" id="OLQ13434.1"/>
    </source>
</evidence>
<feature type="transmembrane region" description="Helical" evidence="1">
    <location>
        <begin position="119"/>
        <end position="137"/>
    </location>
</feature>
<accession>A0A1Q9F136</accession>
<protein>
    <recommendedName>
        <fullName evidence="5">DUF4203 domain-containing protein</fullName>
    </recommendedName>
</protein>
<keyword evidence="1" id="KW-0472">Membrane</keyword>
<keyword evidence="4" id="KW-1185">Reference proteome</keyword>
<evidence type="ECO:0000256" key="2">
    <source>
        <dbReference type="SAM" id="SignalP"/>
    </source>
</evidence>
<feature type="transmembrane region" description="Helical" evidence="1">
    <location>
        <begin position="94"/>
        <end position="114"/>
    </location>
</feature>
<gene>
    <name evidence="3" type="ORF">AK812_SmicGene2552</name>
</gene>
<evidence type="ECO:0000313" key="4">
    <source>
        <dbReference type="Proteomes" id="UP000186817"/>
    </source>
</evidence>
<name>A0A1Q9F136_SYMMI</name>
<dbReference type="AlphaFoldDB" id="A0A1Q9F136"/>
<evidence type="ECO:0008006" key="5">
    <source>
        <dbReference type="Google" id="ProtNLM"/>
    </source>
</evidence>
<reference evidence="3 4" key="1">
    <citation type="submission" date="2016-02" db="EMBL/GenBank/DDBJ databases">
        <title>Genome analysis of coral dinoflagellate symbionts highlights evolutionary adaptations to a symbiotic lifestyle.</title>
        <authorList>
            <person name="Aranda M."/>
            <person name="Li Y."/>
            <person name="Liew Y.J."/>
            <person name="Baumgarten S."/>
            <person name="Simakov O."/>
            <person name="Wilson M."/>
            <person name="Piel J."/>
            <person name="Ashoor H."/>
            <person name="Bougouffa S."/>
            <person name="Bajic V.B."/>
            <person name="Ryu T."/>
            <person name="Ravasi T."/>
            <person name="Bayer T."/>
            <person name="Micklem G."/>
            <person name="Kim H."/>
            <person name="Bhak J."/>
            <person name="Lajeunesse T.C."/>
            <person name="Voolstra C.R."/>
        </authorList>
    </citation>
    <scope>NUCLEOTIDE SEQUENCE [LARGE SCALE GENOMIC DNA]</scope>
    <source>
        <strain evidence="3 4">CCMP2467</strain>
    </source>
</reference>
<feature type="signal peptide" evidence="2">
    <location>
        <begin position="1"/>
        <end position="17"/>
    </location>
</feature>
<feature type="chain" id="PRO_5010254280" description="DUF4203 domain-containing protein" evidence="2">
    <location>
        <begin position="18"/>
        <end position="401"/>
    </location>
</feature>
<keyword evidence="1" id="KW-0812">Transmembrane</keyword>
<feature type="transmembrane region" description="Helical" evidence="1">
    <location>
        <begin position="157"/>
        <end position="188"/>
    </location>
</feature>
<feature type="transmembrane region" description="Helical" evidence="1">
    <location>
        <begin position="209"/>
        <end position="240"/>
    </location>
</feature>
<keyword evidence="2" id="KW-0732">Signal</keyword>
<comment type="caution">
    <text evidence="3">The sequence shown here is derived from an EMBL/GenBank/DDBJ whole genome shotgun (WGS) entry which is preliminary data.</text>
</comment>
<dbReference type="EMBL" id="LSRX01000028">
    <property type="protein sequence ID" value="OLQ13434.1"/>
    <property type="molecule type" value="Genomic_DNA"/>
</dbReference>
<feature type="transmembrane region" description="Helical" evidence="1">
    <location>
        <begin position="260"/>
        <end position="276"/>
    </location>
</feature>
<organism evidence="3 4">
    <name type="scientific">Symbiodinium microadriaticum</name>
    <name type="common">Dinoflagellate</name>
    <name type="synonym">Zooxanthella microadriatica</name>
    <dbReference type="NCBI Taxonomy" id="2951"/>
    <lineage>
        <taxon>Eukaryota</taxon>
        <taxon>Sar</taxon>
        <taxon>Alveolata</taxon>
        <taxon>Dinophyceae</taxon>
        <taxon>Suessiales</taxon>
        <taxon>Symbiodiniaceae</taxon>
        <taxon>Symbiodinium</taxon>
    </lineage>
</organism>
<proteinExistence type="predicted"/>
<evidence type="ECO:0000256" key="1">
    <source>
        <dbReference type="SAM" id="Phobius"/>
    </source>
</evidence>
<dbReference type="Proteomes" id="UP000186817">
    <property type="component" value="Unassembled WGS sequence"/>
</dbReference>
<sequence length="401" mass="43237">MLCRAAALCYGLLVAAALKTSDVDLDSPVASAMLLQHSVDALGTGKIFSDTRPLGTEEEEKAGDNVSQPQNSETCLTKDVQAILSGLKDTHQTLSWGGGLPAVALFFISAVVLLLGHRLVTPVVLTTSALAGFYFTFELLKPTFPASCAEPVWNAVLMSVVAAAAAACFIELAIITFGALFGTVLAYQAQVFLTSVSPHLRDAPIMVKYYWCVALLSALVFAFIAHKICILVTSALGAFGVAIATRGLLLDYAHVHMSDISEFIVMVATFFLGAVYQHRSYKQSKWSVPDDDSDDGVDEALHRKWSVLDDDSNDGVDEALLADEMLHAGYEGRYISDPLLVGGKKFDMRSVSWSSGAVADNSALTGILRWISCSSCFRSESSSWRRRHALSSNRRHVLAEG</sequence>
<keyword evidence="1" id="KW-1133">Transmembrane helix</keyword>